<accession>A0A381ZLI1</accession>
<evidence type="ECO:0000313" key="1">
    <source>
        <dbReference type="EMBL" id="SVA89577.1"/>
    </source>
</evidence>
<protein>
    <submittedName>
        <fullName evidence="1">Uncharacterized protein</fullName>
    </submittedName>
</protein>
<reference evidence="1" key="1">
    <citation type="submission" date="2018-05" db="EMBL/GenBank/DDBJ databases">
        <authorList>
            <person name="Lanie J.A."/>
            <person name="Ng W.-L."/>
            <person name="Kazmierczak K.M."/>
            <person name="Andrzejewski T.M."/>
            <person name="Davidsen T.M."/>
            <person name="Wayne K.J."/>
            <person name="Tettelin H."/>
            <person name="Glass J.I."/>
            <person name="Rusch D."/>
            <person name="Podicherti R."/>
            <person name="Tsui H.-C.T."/>
            <person name="Winkler M.E."/>
        </authorList>
    </citation>
    <scope>NUCLEOTIDE SEQUENCE</scope>
</reference>
<name>A0A381ZLI1_9ZZZZ</name>
<gene>
    <name evidence="1" type="ORF">METZ01_LOCUS142431</name>
</gene>
<sequence length="61" mass="6285">MPVLLLTLSVVSLASTETATAAGQGPGAGRWQHEAPEAHGLDSAMLKAAGDAVDRAFRRRA</sequence>
<dbReference type="EMBL" id="UINC01021628">
    <property type="protein sequence ID" value="SVA89577.1"/>
    <property type="molecule type" value="Genomic_DNA"/>
</dbReference>
<dbReference type="AlphaFoldDB" id="A0A381ZLI1"/>
<organism evidence="1">
    <name type="scientific">marine metagenome</name>
    <dbReference type="NCBI Taxonomy" id="408172"/>
    <lineage>
        <taxon>unclassified sequences</taxon>
        <taxon>metagenomes</taxon>
        <taxon>ecological metagenomes</taxon>
    </lineage>
</organism>
<proteinExistence type="predicted"/>